<accession>A0A4E0S0Z1</accession>
<keyword evidence="1" id="KW-0853">WD repeat</keyword>
<dbReference type="PROSITE" id="PS50082">
    <property type="entry name" value="WD_REPEATS_2"/>
    <property type="match status" value="2"/>
</dbReference>
<dbReference type="InterPro" id="IPR001680">
    <property type="entry name" value="WD40_rpt"/>
</dbReference>
<feature type="repeat" description="WD" evidence="1">
    <location>
        <begin position="147"/>
        <end position="188"/>
    </location>
</feature>
<feature type="repeat" description="WD" evidence="1">
    <location>
        <begin position="99"/>
        <end position="133"/>
    </location>
</feature>
<evidence type="ECO:0000256" key="1">
    <source>
        <dbReference type="PROSITE-ProRule" id="PRU00221"/>
    </source>
</evidence>
<dbReference type="SMART" id="SM00320">
    <property type="entry name" value="WD40"/>
    <property type="match status" value="3"/>
</dbReference>
<dbReference type="GO" id="GO:0008360">
    <property type="term" value="P:regulation of cell shape"/>
    <property type="evidence" value="ECO:0007669"/>
    <property type="project" value="TreeGrafter"/>
</dbReference>
<dbReference type="InterPro" id="IPR052060">
    <property type="entry name" value="Bromo_WD_repeat"/>
</dbReference>
<dbReference type="GO" id="GO:0006357">
    <property type="term" value="P:regulation of transcription by RNA polymerase II"/>
    <property type="evidence" value="ECO:0007669"/>
    <property type="project" value="TreeGrafter"/>
</dbReference>
<keyword evidence="3" id="KW-1185">Reference proteome</keyword>
<dbReference type="InterPro" id="IPR036322">
    <property type="entry name" value="WD40_repeat_dom_sf"/>
</dbReference>
<dbReference type="EMBL" id="JXXN02001793">
    <property type="protein sequence ID" value="THD24070.1"/>
    <property type="molecule type" value="Genomic_DNA"/>
</dbReference>
<dbReference type="AlphaFoldDB" id="A0A4E0S0Z1"/>
<evidence type="ECO:0000313" key="3">
    <source>
        <dbReference type="Proteomes" id="UP000230066"/>
    </source>
</evidence>
<reference evidence="2" key="1">
    <citation type="submission" date="2019-03" db="EMBL/GenBank/DDBJ databases">
        <title>Improved annotation for the trematode Fasciola hepatica.</title>
        <authorList>
            <person name="Choi Y.-J."/>
            <person name="Martin J."/>
            <person name="Mitreva M."/>
        </authorList>
    </citation>
    <scope>NUCLEOTIDE SEQUENCE [LARGE SCALE GENOMIC DNA]</scope>
</reference>
<dbReference type="Proteomes" id="UP000230066">
    <property type="component" value="Unassembled WGS sequence"/>
</dbReference>
<dbReference type="InterPro" id="IPR015943">
    <property type="entry name" value="WD40/YVTN_repeat-like_dom_sf"/>
</dbReference>
<dbReference type="PANTHER" id="PTHR16266">
    <property type="entry name" value="WD REPEAT DOMAIN 9"/>
    <property type="match status" value="1"/>
</dbReference>
<dbReference type="GO" id="GO:0007010">
    <property type="term" value="P:cytoskeleton organization"/>
    <property type="evidence" value="ECO:0007669"/>
    <property type="project" value="TreeGrafter"/>
</dbReference>
<proteinExistence type="predicted"/>
<protein>
    <submittedName>
        <fullName evidence="2">PH-interacting protein</fullName>
    </submittedName>
</protein>
<evidence type="ECO:0000313" key="2">
    <source>
        <dbReference type="EMBL" id="THD24070.1"/>
    </source>
</evidence>
<dbReference type="GO" id="GO:0005634">
    <property type="term" value="C:nucleus"/>
    <property type="evidence" value="ECO:0007669"/>
    <property type="project" value="TreeGrafter"/>
</dbReference>
<dbReference type="PANTHER" id="PTHR16266:SF17">
    <property type="entry name" value="BRWD3"/>
    <property type="match status" value="1"/>
</dbReference>
<dbReference type="Gene3D" id="2.130.10.10">
    <property type="entry name" value="YVTN repeat-like/Quinoprotein amine dehydrogenase"/>
    <property type="match status" value="2"/>
</dbReference>
<organism evidence="2 3">
    <name type="scientific">Fasciola hepatica</name>
    <name type="common">Liver fluke</name>
    <dbReference type="NCBI Taxonomy" id="6192"/>
    <lineage>
        <taxon>Eukaryota</taxon>
        <taxon>Metazoa</taxon>
        <taxon>Spiralia</taxon>
        <taxon>Lophotrochozoa</taxon>
        <taxon>Platyhelminthes</taxon>
        <taxon>Trematoda</taxon>
        <taxon>Digenea</taxon>
        <taxon>Plagiorchiida</taxon>
        <taxon>Echinostomata</taxon>
        <taxon>Echinostomatoidea</taxon>
        <taxon>Fasciolidae</taxon>
        <taxon>Fasciola</taxon>
    </lineage>
</organism>
<name>A0A4E0S0Z1_FASHE</name>
<dbReference type="Pfam" id="PF00400">
    <property type="entry name" value="WD40"/>
    <property type="match status" value="2"/>
</dbReference>
<comment type="caution">
    <text evidence="2">The sequence shown here is derived from an EMBL/GenBank/DDBJ whole genome shotgun (WGS) entry which is preliminary data.</text>
</comment>
<gene>
    <name evidence="2" type="ORF">D915_005029</name>
</gene>
<dbReference type="PROSITE" id="PS50294">
    <property type="entry name" value="WD_REPEATS_REGION"/>
    <property type="match status" value="1"/>
</dbReference>
<dbReference type="SUPFAM" id="SSF50978">
    <property type="entry name" value="WD40 repeat-like"/>
    <property type="match status" value="1"/>
</dbReference>
<sequence>MRLLKFIDENNVSCDNLYHGKDPKLLLKYYEFLVSLLKKREWNVAESSSIFGITARLDRCTYRFTHADLYSGALIRRHSDLIGDTCINLHSHLSLVGHSQAHRNAIYCLQFDHRGEYVFTGSDDYTIKIWSLQPAWNTKNVTIRHVLRGHVAEIIEIALSSDNHLLASVDSRSCLIIWCIRTGQPILTMRGSPINRVLSGLCFLPVPRSLPSENDKIANKASVEGQCNTSSATVDDITGWLAITSFGGFLHLIPYKHHSRSQLDSDASFGGHQWWSCCAITVHPTVRFTTAAEGTLMEFWPSITCMDVSPGSALIATGCSDQRVRLYHLVHPTKPELAAVLDAHEVCLFTQPNVSSVNLVTSYRL</sequence>